<evidence type="ECO:0000313" key="2">
    <source>
        <dbReference type="Proteomes" id="UP000739565"/>
    </source>
</evidence>
<keyword evidence="2" id="KW-1185">Reference proteome</keyword>
<dbReference type="Gene3D" id="2.60.120.620">
    <property type="entry name" value="q2cbj1_9rhob like domain"/>
    <property type="match status" value="1"/>
</dbReference>
<dbReference type="RefSeq" id="WP_259660980.1">
    <property type="nucleotide sequence ID" value="NZ_JAHXRI010000006.1"/>
</dbReference>
<name>A0A953NC97_9BURK</name>
<proteinExistence type="predicted"/>
<dbReference type="SUPFAM" id="SSF51197">
    <property type="entry name" value="Clavaminate synthase-like"/>
    <property type="match status" value="1"/>
</dbReference>
<dbReference type="Pfam" id="PF05721">
    <property type="entry name" value="PhyH"/>
    <property type="match status" value="1"/>
</dbReference>
<dbReference type="AlphaFoldDB" id="A0A953NC97"/>
<dbReference type="Proteomes" id="UP000739565">
    <property type="component" value="Unassembled WGS sequence"/>
</dbReference>
<evidence type="ECO:0000313" key="1">
    <source>
        <dbReference type="EMBL" id="MBZ1350611.1"/>
    </source>
</evidence>
<accession>A0A953NC97</accession>
<dbReference type="EMBL" id="JAHXRI010000006">
    <property type="protein sequence ID" value="MBZ1350611.1"/>
    <property type="molecule type" value="Genomic_DNA"/>
</dbReference>
<dbReference type="GO" id="GO:0016706">
    <property type="term" value="F:2-oxoglutarate-dependent dioxygenase activity"/>
    <property type="evidence" value="ECO:0007669"/>
    <property type="project" value="UniProtKB-ARBA"/>
</dbReference>
<keyword evidence="1" id="KW-0223">Dioxygenase</keyword>
<keyword evidence="1" id="KW-0560">Oxidoreductase</keyword>
<reference evidence="1" key="1">
    <citation type="submission" date="2021-07" db="EMBL/GenBank/DDBJ databases">
        <title>New genus and species of the family Alcaligenaceae.</title>
        <authorList>
            <person name="Hahn M.W."/>
        </authorList>
    </citation>
    <scope>NUCLEOTIDE SEQUENCE</scope>
    <source>
        <strain evidence="1">LF4-65</strain>
    </source>
</reference>
<protein>
    <submittedName>
        <fullName evidence="1">Phytanoyl-CoA dioxygenase family protein</fullName>
    </submittedName>
</protein>
<sequence length="342" mass="39460">MKSLTVILEWLVAPFLFFTGYKSFRDNAALGNVRLNRLGLHVFRAWLADRMARLRRLLLGRYVPDSVRKEYEKNGFVMRESFLSAANFEGVRREVFESDWPIREMQQGSARTRKVFLDMATLAHSHPNLFQLLSSKDLIAQIRYVAGIGGEPLFTIQHLICEAGQQTDPQMMLHQDTFHSTAKAWLYLENVPEDGCPFSYVPGSHIRSRRRLRWEYEQSQRARLHPVLYHARGSFRASLEDIRCIGLPDPVRFVVPANTLIIGDTSGFHARTPTAEKTVHRIEIYASLRRNPFLPWTGLDFFSLPFIRKNHGAWAIGLMTLLARPGWVKMPWKKTGHGKLRS</sequence>
<gene>
    <name evidence="1" type="ORF">KZZ10_08115</name>
</gene>
<dbReference type="InterPro" id="IPR008775">
    <property type="entry name" value="Phytyl_CoA_dOase-like"/>
</dbReference>
<comment type="caution">
    <text evidence="1">The sequence shown here is derived from an EMBL/GenBank/DDBJ whole genome shotgun (WGS) entry which is preliminary data.</text>
</comment>
<organism evidence="1 2">
    <name type="scientific">Zwartia hollandica</name>
    <dbReference type="NCBI Taxonomy" id="324606"/>
    <lineage>
        <taxon>Bacteria</taxon>
        <taxon>Pseudomonadati</taxon>
        <taxon>Pseudomonadota</taxon>
        <taxon>Betaproteobacteria</taxon>
        <taxon>Burkholderiales</taxon>
        <taxon>Alcaligenaceae</taxon>
        <taxon>Zwartia</taxon>
    </lineage>
</organism>